<evidence type="ECO:0000256" key="4">
    <source>
        <dbReference type="ARBA" id="ARBA00023136"/>
    </source>
</evidence>
<keyword evidence="4 5" id="KW-0472">Membrane</keyword>
<dbReference type="GO" id="GO:0016020">
    <property type="term" value="C:membrane"/>
    <property type="evidence" value="ECO:0007669"/>
    <property type="project" value="UniProtKB-SubCell"/>
</dbReference>
<evidence type="ECO:0000256" key="1">
    <source>
        <dbReference type="ARBA" id="ARBA00004141"/>
    </source>
</evidence>
<evidence type="ECO:0000313" key="7">
    <source>
        <dbReference type="Proteomes" id="UP000007886"/>
    </source>
</evidence>
<evidence type="ECO:0000256" key="5">
    <source>
        <dbReference type="SAM" id="Phobius"/>
    </source>
</evidence>
<comment type="subcellular location">
    <subcellularLocation>
        <location evidence="1">Membrane</location>
        <topology evidence="1">Multi-pass membrane protein</topology>
    </subcellularLocation>
</comment>
<dbReference type="Pfam" id="PF01124">
    <property type="entry name" value="MAPEG"/>
    <property type="match status" value="1"/>
</dbReference>
<dbReference type="PANTHER" id="PTHR10250">
    <property type="entry name" value="MICROSOMAL GLUTATHIONE S-TRANSFERASE"/>
    <property type="match status" value="1"/>
</dbReference>
<dbReference type="GO" id="GO:0004364">
    <property type="term" value="F:glutathione transferase activity"/>
    <property type="evidence" value="ECO:0007669"/>
    <property type="project" value="TreeGrafter"/>
</dbReference>
<dbReference type="KEGG" id="brs:S23_68080"/>
<dbReference type="InterPro" id="IPR023352">
    <property type="entry name" value="MAPEG-like_dom_sf"/>
</dbReference>
<accession>A0AAI8MK70</accession>
<reference evidence="6 7" key="1">
    <citation type="journal article" date="2012" name="Microbes Environ.">
        <title>Complete genome sequence of Bradyrhizobium sp. S23321: insights into symbiosis evolution in soil oligotrophs.</title>
        <authorList>
            <person name="Okubo T."/>
            <person name="Tsukui T."/>
            <person name="Maita H."/>
            <person name="Okamoto S."/>
            <person name="Oshima K."/>
            <person name="Fujisawa T."/>
            <person name="Saito A."/>
            <person name="Futamata H."/>
            <person name="Hattori R."/>
            <person name="Shimomura Y."/>
            <person name="Haruta S."/>
            <person name="Morimoto S."/>
            <person name="Wang Y."/>
            <person name="Sakai Y."/>
            <person name="Hattori M."/>
            <person name="Aizawa S."/>
            <person name="Nagashima K.V.P."/>
            <person name="Masuda S."/>
            <person name="Hattori T."/>
            <person name="Yamashita A."/>
            <person name="Bao Z."/>
            <person name="Hayatsu M."/>
            <person name="Kajiya-Kanegae H."/>
            <person name="Yoshinaga I."/>
            <person name="Sakamoto K."/>
            <person name="Toyota K."/>
            <person name="Nakao M."/>
            <person name="Kohara M."/>
            <person name="Anda M."/>
            <person name="Niwa R."/>
            <person name="Jung-Hwan P."/>
            <person name="Sameshima-Saito R."/>
            <person name="Tokuda S."/>
            <person name="Yamamoto S."/>
            <person name="Yamamoto S."/>
            <person name="Yokoyama T."/>
            <person name="Akutsu T."/>
            <person name="Nakamura Y."/>
            <person name="Nakahira-Yanaka Y."/>
            <person name="Takada Hoshino Y."/>
            <person name="Hirakawa H."/>
            <person name="Mitsui H."/>
            <person name="Terasawa K."/>
            <person name="Itakura M."/>
            <person name="Sato S."/>
            <person name="Ikeda-Ohtsubo W."/>
            <person name="Sakakura N."/>
            <person name="Kaminuma E."/>
            <person name="Minamisawa K."/>
        </authorList>
    </citation>
    <scope>NUCLEOTIDE SEQUENCE [LARGE SCALE GENOMIC DNA]</scope>
    <source>
        <strain evidence="6 7">S23321</strain>
    </source>
</reference>
<keyword evidence="7" id="KW-1185">Reference proteome</keyword>
<feature type="transmembrane region" description="Helical" evidence="5">
    <location>
        <begin position="6"/>
        <end position="28"/>
    </location>
</feature>
<evidence type="ECO:0000256" key="3">
    <source>
        <dbReference type="ARBA" id="ARBA00022989"/>
    </source>
</evidence>
<feature type="transmembrane region" description="Helical" evidence="5">
    <location>
        <begin position="110"/>
        <end position="130"/>
    </location>
</feature>
<keyword evidence="3 5" id="KW-1133">Transmembrane helix</keyword>
<evidence type="ECO:0000313" key="6">
    <source>
        <dbReference type="EMBL" id="BAL79984.1"/>
    </source>
</evidence>
<dbReference type="PANTHER" id="PTHR10250:SF15">
    <property type="entry name" value="MICROSOMAL GLUTATHIONE S-TRANSFERASE-RELATED"/>
    <property type="match status" value="1"/>
</dbReference>
<protein>
    <submittedName>
        <fullName evidence="6">MAPEG family protein</fullName>
    </submittedName>
</protein>
<organism evidence="6 7">
    <name type="scientific">Bradyrhizobium cosmicum</name>
    <dbReference type="NCBI Taxonomy" id="1404864"/>
    <lineage>
        <taxon>Bacteria</taxon>
        <taxon>Pseudomonadati</taxon>
        <taxon>Pseudomonadota</taxon>
        <taxon>Alphaproteobacteria</taxon>
        <taxon>Hyphomicrobiales</taxon>
        <taxon>Nitrobacteraceae</taxon>
        <taxon>Bradyrhizobium</taxon>
    </lineage>
</organism>
<proteinExistence type="predicted"/>
<dbReference type="SUPFAM" id="SSF161084">
    <property type="entry name" value="MAPEG domain-like"/>
    <property type="match status" value="1"/>
</dbReference>
<sequence>MKGFAMYHLTALVTLLAIAFYLFVCINVSRVREKTGVKVPATSGHPDFERAFRIQMNTLEWMPVFLPALWLFAIYIGDAIAAGIGAVWIIGRIVYFIGYSKAAAKRGPGFAIQGIAALALWAGALGAVVLRMV</sequence>
<dbReference type="GO" id="GO:0006691">
    <property type="term" value="P:leukotriene metabolic process"/>
    <property type="evidence" value="ECO:0007669"/>
    <property type="project" value="UniProtKB-ARBA"/>
</dbReference>
<gene>
    <name evidence="6" type="ORF">S23_68080</name>
</gene>
<name>A0AAI8MK70_9BRAD</name>
<keyword evidence="2 5" id="KW-0812">Transmembrane</keyword>
<dbReference type="Proteomes" id="UP000007886">
    <property type="component" value="Chromosome"/>
</dbReference>
<dbReference type="GO" id="GO:0004602">
    <property type="term" value="F:glutathione peroxidase activity"/>
    <property type="evidence" value="ECO:0007669"/>
    <property type="project" value="TreeGrafter"/>
</dbReference>
<dbReference type="InterPro" id="IPR001129">
    <property type="entry name" value="Membr-assoc_MAPEG"/>
</dbReference>
<dbReference type="EMBL" id="AP012279">
    <property type="protein sequence ID" value="BAL79984.1"/>
    <property type="molecule type" value="Genomic_DNA"/>
</dbReference>
<feature type="transmembrane region" description="Helical" evidence="5">
    <location>
        <begin position="64"/>
        <end position="90"/>
    </location>
</feature>
<dbReference type="Gene3D" id="1.20.120.550">
    <property type="entry name" value="Membrane associated eicosanoid/glutathione metabolism-like domain"/>
    <property type="match status" value="1"/>
</dbReference>
<dbReference type="AlphaFoldDB" id="A0AAI8MK70"/>
<dbReference type="InterPro" id="IPR050997">
    <property type="entry name" value="MAPEG"/>
</dbReference>
<evidence type="ECO:0000256" key="2">
    <source>
        <dbReference type="ARBA" id="ARBA00022692"/>
    </source>
</evidence>